<keyword evidence="3" id="KW-0806">Transcription termination</keyword>
<reference evidence="8 9" key="2">
    <citation type="submission" date="2016-08" db="EMBL/GenBank/DDBJ databases">
        <title>Pervasive Adenine N6-methylation of Active Genes in Fungi.</title>
        <authorList>
            <consortium name="DOE Joint Genome Institute"/>
            <person name="Mondo S.J."/>
            <person name="Dannebaum R.O."/>
            <person name="Kuo R.C."/>
            <person name="Labutti K."/>
            <person name="Haridas S."/>
            <person name="Kuo A."/>
            <person name="Salamov A."/>
            <person name="Ahrendt S.R."/>
            <person name="Lipzen A."/>
            <person name="Sullivan W."/>
            <person name="Andreopoulos W.B."/>
            <person name="Clum A."/>
            <person name="Lindquist E."/>
            <person name="Daum C."/>
            <person name="Ramamoorthy G.K."/>
            <person name="Gryganskyi A."/>
            <person name="Culley D."/>
            <person name="Magnuson J.K."/>
            <person name="James T.Y."/>
            <person name="O'Malley M.A."/>
            <person name="Stajich J.E."/>
            <person name="Spatafora J.W."/>
            <person name="Visel A."/>
            <person name="Grigoriev I.V."/>
        </authorList>
    </citation>
    <scope>NUCLEOTIDE SEQUENCE [LARGE SCALE GENOMIC DNA]</scope>
    <source>
        <strain evidence="9">finn</strain>
    </source>
</reference>
<dbReference type="GO" id="GO:0031124">
    <property type="term" value="P:mRNA 3'-end processing"/>
    <property type="evidence" value="ECO:0007669"/>
    <property type="project" value="EnsemblFungi"/>
</dbReference>
<evidence type="ECO:0000256" key="5">
    <source>
        <dbReference type="ARBA" id="ARBA00022737"/>
    </source>
</evidence>
<evidence type="ECO:0000256" key="6">
    <source>
        <dbReference type="ARBA" id="ARBA00023242"/>
    </source>
</evidence>
<dbReference type="PANTHER" id="PTHR19861">
    <property type="entry name" value="WD40 REPEAT PROTEIN SWD2"/>
    <property type="match status" value="1"/>
</dbReference>
<dbReference type="AlphaFoldDB" id="A0A1Y1VBC0"/>
<keyword evidence="3" id="KW-0804">Transcription</keyword>
<comment type="subcellular location">
    <subcellularLocation>
        <location evidence="1">Nucleus</location>
    </subcellularLocation>
</comment>
<dbReference type="SUPFAM" id="SSF50978">
    <property type="entry name" value="WD40 repeat-like"/>
    <property type="match status" value="1"/>
</dbReference>
<dbReference type="InterPro" id="IPR020472">
    <property type="entry name" value="WD40_PAC1"/>
</dbReference>
<feature type="repeat" description="WD" evidence="7">
    <location>
        <begin position="113"/>
        <end position="148"/>
    </location>
</feature>
<dbReference type="InterPro" id="IPR037867">
    <property type="entry name" value="Swd2/WDR82"/>
</dbReference>
<evidence type="ECO:0000313" key="9">
    <source>
        <dbReference type="Proteomes" id="UP000193719"/>
    </source>
</evidence>
<dbReference type="PRINTS" id="PR00320">
    <property type="entry name" value="GPROTEINBRPT"/>
</dbReference>
<dbReference type="Pfam" id="PF00400">
    <property type="entry name" value="WD40"/>
    <property type="match status" value="3"/>
</dbReference>
<evidence type="ECO:0000313" key="8">
    <source>
        <dbReference type="EMBL" id="ORX51064.1"/>
    </source>
</evidence>
<reference evidence="8 9" key="1">
    <citation type="submission" date="2016-08" db="EMBL/GenBank/DDBJ databases">
        <title>Genomes of anaerobic fungi encode conserved fungal cellulosomes for biomass hydrolysis.</title>
        <authorList>
            <consortium name="DOE Joint Genome Institute"/>
            <person name="Haitjema C.H."/>
            <person name="Gilmore S.P."/>
            <person name="Henske J.K."/>
            <person name="Solomon K.V."/>
            <person name="De Groot R."/>
            <person name="Kuo A."/>
            <person name="Mondo S.J."/>
            <person name="Salamov A.A."/>
            <person name="Labutti K."/>
            <person name="Zhao Z."/>
            <person name="Chiniquy J."/>
            <person name="Barry K."/>
            <person name="Brewer H.M."/>
            <person name="Purvine S.O."/>
            <person name="Wright A.T."/>
            <person name="Boxma B."/>
            <person name="Van Alen T."/>
            <person name="Hackstein J.H."/>
            <person name="Baker S.E."/>
            <person name="Grigoriev I.V."/>
            <person name="O'Malley M.A."/>
        </authorList>
    </citation>
    <scope>NUCLEOTIDE SEQUENCE [LARGE SCALE GENOMIC DNA]</scope>
    <source>
        <strain evidence="9">finn</strain>
    </source>
</reference>
<keyword evidence="6" id="KW-0539">Nucleus</keyword>
<dbReference type="InterPro" id="IPR001680">
    <property type="entry name" value="WD40_rpt"/>
</dbReference>
<feature type="repeat" description="WD" evidence="7">
    <location>
        <begin position="263"/>
        <end position="292"/>
    </location>
</feature>
<dbReference type="GO" id="GO:0000723">
    <property type="term" value="P:telomere maintenance"/>
    <property type="evidence" value="ECO:0007669"/>
    <property type="project" value="EnsemblFungi"/>
</dbReference>
<comment type="similarity">
    <text evidence="2">Belongs to the WD repeat SWD2 family.</text>
</comment>
<protein>
    <submittedName>
        <fullName evidence="8">WD40 repeat-like protein</fullName>
    </submittedName>
</protein>
<comment type="caution">
    <text evidence="8">The sequence shown here is derived from an EMBL/GenBank/DDBJ whole genome shotgun (WGS) entry which is preliminary data.</text>
</comment>
<dbReference type="STRING" id="1754191.A0A1Y1VBC0"/>
<dbReference type="GO" id="GO:0005847">
    <property type="term" value="C:mRNA cleavage and polyadenylation specificity factor complex"/>
    <property type="evidence" value="ECO:0007669"/>
    <property type="project" value="EnsemblFungi"/>
</dbReference>
<dbReference type="PROSITE" id="PS50082">
    <property type="entry name" value="WD_REPEATS_2"/>
    <property type="match status" value="3"/>
</dbReference>
<dbReference type="InterPro" id="IPR036322">
    <property type="entry name" value="WD40_repeat_dom_sf"/>
</dbReference>
<evidence type="ECO:0000256" key="1">
    <source>
        <dbReference type="ARBA" id="ARBA00004123"/>
    </source>
</evidence>
<dbReference type="Proteomes" id="UP000193719">
    <property type="component" value="Unassembled WGS sequence"/>
</dbReference>
<evidence type="ECO:0000256" key="2">
    <source>
        <dbReference type="ARBA" id="ARBA00005616"/>
    </source>
</evidence>
<dbReference type="GO" id="GO:0031126">
    <property type="term" value="P:sno(s)RNA 3'-end processing"/>
    <property type="evidence" value="ECO:0007669"/>
    <property type="project" value="EnsemblFungi"/>
</dbReference>
<organism evidence="8 9">
    <name type="scientific">Piromyces finnis</name>
    <dbReference type="NCBI Taxonomy" id="1754191"/>
    <lineage>
        <taxon>Eukaryota</taxon>
        <taxon>Fungi</taxon>
        <taxon>Fungi incertae sedis</taxon>
        <taxon>Chytridiomycota</taxon>
        <taxon>Chytridiomycota incertae sedis</taxon>
        <taxon>Neocallimastigomycetes</taxon>
        <taxon>Neocallimastigales</taxon>
        <taxon>Neocallimastigaceae</taxon>
        <taxon>Piromyces</taxon>
    </lineage>
</organism>
<dbReference type="GO" id="GO:0006353">
    <property type="term" value="P:DNA-templated transcription termination"/>
    <property type="evidence" value="ECO:0007669"/>
    <property type="project" value="UniProtKB-KW"/>
</dbReference>
<dbReference type="PANTHER" id="PTHR19861:SF0">
    <property type="entry name" value="WD REPEAT-CONTAINING PROTEIN 82"/>
    <property type="match status" value="1"/>
</dbReference>
<name>A0A1Y1VBC0_9FUNG</name>
<dbReference type="GO" id="GO:0048188">
    <property type="term" value="C:Set1C/COMPASS complex"/>
    <property type="evidence" value="ECO:0007669"/>
    <property type="project" value="EnsemblFungi"/>
</dbReference>
<dbReference type="PROSITE" id="PS50294">
    <property type="entry name" value="WD_REPEATS_REGION"/>
    <property type="match status" value="1"/>
</dbReference>
<evidence type="ECO:0000256" key="3">
    <source>
        <dbReference type="ARBA" id="ARBA00022472"/>
    </source>
</evidence>
<keyword evidence="5" id="KW-0677">Repeat</keyword>
<keyword evidence="9" id="KW-1185">Reference proteome</keyword>
<proteinExistence type="inferred from homology"/>
<evidence type="ECO:0000256" key="7">
    <source>
        <dbReference type="PROSITE-ProRule" id="PRU00221"/>
    </source>
</evidence>
<sequence length="330" mass="37743">MSSSSSKQEGEPLTNNVLNSMSVGKIFRDCSKRITSIDFDAKGEYCVTASQDESIHLYDCKQGRLVRTIYSKKYGCDLARFTHSQNNIIYASTKEDDTIRYLSLYDNKYLRYFKGHTKRVTCLEMSPMDDLFLSSSVDQTIRLWDTRTPVCQGIINLQEKSNSKQCVAFDHAGYLFAVGIDSYRIHLYDLKDYQNGPFEVFEINVDNQNPVEWTSLKFSNDGKYILISTNANIIYVIDAYEGTILQTIEGFENKVQLNLAAGFTPDVKYIYSGSQDGSINFWERESGKHVSKLRCHNEPSSVVLFNPRYLMFASADANLAFWIPKEYIGH</sequence>
<dbReference type="InterPro" id="IPR015943">
    <property type="entry name" value="WD40/YVTN_repeat-like_dom_sf"/>
</dbReference>
<gene>
    <name evidence="8" type="ORF">BCR36DRAFT_583131</name>
</gene>
<keyword evidence="3" id="KW-0805">Transcription regulation</keyword>
<dbReference type="SMART" id="SM00320">
    <property type="entry name" value="WD40"/>
    <property type="match status" value="6"/>
</dbReference>
<dbReference type="EMBL" id="MCFH01000019">
    <property type="protein sequence ID" value="ORX51064.1"/>
    <property type="molecule type" value="Genomic_DNA"/>
</dbReference>
<accession>A0A1Y1VBC0</accession>
<feature type="repeat" description="WD" evidence="7">
    <location>
        <begin position="27"/>
        <end position="68"/>
    </location>
</feature>
<keyword evidence="4 7" id="KW-0853">WD repeat</keyword>
<evidence type="ECO:0000256" key="4">
    <source>
        <dbReference type="ARBA" id="ARBA00022574"/>
    </source>
</evidence>
<dbReference type="Gene3D" id="2.130.10.10">
    <property type="entry name" value="YVTN repeat-like/Quinoprotein amine dehydrogenase"/>
    <property type="match status" value="1"/>
</dbReference>
<dbReference type="GO" id="GO:0042800">
    <property type="term" value="F:histone H3K4 methyltransferase activity"/>
    <property type="evidence" value="ECO:0007669"/>
    <property type="project" value="EnsemblFungi"/>
</dbReference>
<dbReference type="GO" id="GO:0003682">
    <property type="term" value="F:chromatin binding"/>
    <property type="evidence" value="ECO:0007669"/>
    <property type="project" value="TreeGrafter"/>
</dbReference>
<dbReference type="CDD" id="cd00200">
    <property type="entry name" value="WD40"/>
    <property type="match status" value="1"/>
</dbReference>
<dbReference type="OrthoDB" id="27537at2759"/>